<dbReference type="AlphaFoldDB" id="A0A5B2VAE0"/>
<name>A0A5B2VAE0_9HYPH</name>
<evidence type="ECO:0000313" key="2">
    <source>
        <dbReference type="Proteomes" id="UP000323142"/>
    </source>
</evidence>
<dbReference type="EMBL" id="VUOA01000027">
    <property type="protein sequence ID" value="KAA2236493.1"/>
    <property type="molecule type" value="Genomic_DNA"/>
</dbReference>
<dbReference type="Proteomes" id="UP000323142">
    <property type="component" value="Unassembled WGS sequence"/>
</dbReference>
<proteinExistence type="predicted"/>
<keyword evidence="2" id="KW-1185">Reference proteome</keyword>
<dbReference type="OrthoDB" id="159745at2"/>
<accession>A0A5B2VAE0</accession>
<gene>
    <name evidence="1" type="ORF">F0L46_15015</name>
</gene>
<protein>
    <submittedName>
        <fullName evidence="1">Uncharacterized protein</fullName>
    </submittedName>
</protein>
<organism evidence="1 2">
    <name type="scientific">Salinarimonas soli</name>
    <dbReference type="NCBI Taxonomy" id="1638099"/>
    <lineage>
        <taxon>Bacteria</taxon>
        <taxon>Pseudomonadati</taxon>
        <taxon>Pseudomonadota</taxon>
        <taxon>Alphaproteobacteria</taxon>
        <taxon>Hyphomicrobiales</taxon>
        <taxon>Salinarimonadaceae</taxon>
        <taxon>Salinarimonas</taxon>
    </lineage>
</organism>
<reference evidence="1 2" key="1">
    <citation type="submission" date="2019-09" db="EMBL/GenBank/DDBJ databases">
        <title>Salinarimonas rosea gen. nov., sp. nov., a new member of the a-2 subgroup of the Proteobacteria.</title>
        <authorList>
            <person name="Liu J."/>
        </authorList>
    </citation>
    <scope>NUCLEOTIDE SEQUENCE [LARGE SCALE GENOMIC DNA]</scope>
    <source>
        <strain evidence="1 2">BN140002</strain>
    </source>
</reference>
<reference evidence="1 2" key="2">
    <citation type="submission" date="2019-09" db="EMBL/GenBank/DDBJ databases">
        <authorList>
            <person name="Jin C."/>
        </authorList>
    </citation>
    <scope>NUCLEOTIDE SEQUENCE [LARGE SCALE GENOMIC DNA]</scope>
    <source>
        <strain evidence="1 2">BN140002</strain>
    </source>
</reference>
<evidence type="ECO:0000313" key="1">
    <source>
        <dbReference type="EMBL" id="KAA2236493.1"/>
    </source>
</evidence>
<sequence>MTGKANFTPDEWARVVGSPMVASMAITAADPSGLWGLLKESMSGGWALLEVKQDAGANPLAKAVAEDMTNADVRTSAREAMQARFKGAQLSDLKARAIDELRGVSSLLDSKAPDEAAGFKRWLQTVAQRAAEAGTEGGFLGFGGVVVSDAERATLVEIMTALGQGTTA</sequence>
<comment type="caution">
    <text evidence="1">The sequence shown here is derived from an EMBL/GenBank/DDBJ whole genome shotgun (WGS) entry which is preliminary data.</text>
</comment>